<feature type="chain" id="PRO_5046087266" evidence="1">
    <location>
        <begin position="19"/>
        <end position="198"/>
    </location>
</feature>
<evidence type="ECO:0000313" key="4">
    <source>
        <dbReference type="Proteomes" id="UP001597389"/>
    </source>
</evidence>
<dbReference type="Pfam" id="PF07589">
    <property type="entry name" value="PEP-CTERM"/>
    <property type="match status" value="1"/>
</dbReference>
<protein>
    <submittedName>
        <fullName evidence="3">PEP-CTERM sorting domain-containing protein</fullName>
    </submittedName>
</protein>
<feature type="signal peptide" evidence="1">
    <location>
        <begin position="1"/>
        <end position="18"/>
    </location>
</feature>
<evidence type="ECO:0000256" key="1">
    <source>
        <dbReference type="SAM" id="SignalP"/>
    </source>
</evidence>
<proteinExistence type="predicted"/>
<keyword evidence="4" id="KW-1185">Reference proteome</keyword>
<dbReference type="NCBIfam" id="TIGR02595">
    <property type="entry name" value="PEP_CTERM"/>
    <property type="match status" value="1"/>
</dbReference>
<dbReference type="Proteomes" id="UP001597389">
    <property type="component" value="Unassembled WGS sequence"/>
</dbReference>
<feature type="domain" description="Ice-binding protein C-terminal" evidence="2">
    <location>
        <begin position="175"/>
        <end position="197"/>
    </location>
</feature>
<dbReference type="InterPro" id="IPR013424">
    <property type="entry name" value="Ice-binding_C"/>
</dbReference>
<dbReference type="EMBL" id="JBHUJB010000011">
    <property type="protein sequence ID" value="MFD2157668.1"/>
    <property type="molecule type" value="Genomic_DNA"/>
</dbReference>
<comment type="caution">
    <text evidence="3">The sequence shown here is derived from an EMBL/GenBank/DDBJ whole genome shotgun (WGS) entry which is preliminary data.</text>
</comment>
<reference evidence="4" key="1">
    <citation type="journal article" date="2019" name="Int. J. Syst. Evol. Microbiol.">
        <title>The Global Catalogue of Microorganisms (GCM) 10K type strain sequencing project: providing services to taxonomists for standard genome sequencing and annotation.</title>
        <authorList>
            <consortium name="The Broad Institute Genomics Platform"/>
            <consortium name="The Broad Institute Genome Sequencing Center for Infectious Disease"/>
            <person name="Wu L."/>
            <person name="Ma J."/>
        </authorList>
    </citation>
    <scope>NUCLEOTIDE SEQUENCE [LARGE SCALE GENOMIC DNA]</scope>
    <source>
        <strain evidence="4">CCUG 57942</strain>
    </source>
</reference>
<sequence length="198" mass="20558">MTKKTLFTLMATCGLSQAAVISNFDFDTIYTTANDADQGNTTSQTLRLDDAGFGTNGGVGSALTGSGWSITTVDFIHETSNNDTVALQISDGFQTITSDNTIDQGTLSFGDLMSFTFSGDTETFDATSTLTFTFTGGSIRTALSGGGDRGGPLNTLSSGSTNWSGTTDMAIRITAVPEPTTSALLGLGGVALLLRRRK</sequence>
<evidence type="ECO:0000313" key="3">
    <source>
        <dbReference type="EMBL" id="MFD2157668.1"/>
    </source>
</evidence>
<gene>
    <name evidence="3" type="ORF">ACFSW8_02020</name>
</gene>
<organism evidence="3 4">
    <name type="scientific">Rubritalea tangerina</name>
    <dbReference type="NCBI Taxonomy" id="430798"/>
    <lineage>
        <taxon>Bacteria</taxon>
        <taxon>Pseudomonadati</taxon>
        <taxon>Verrucomicrobiota</taxon>
        <taxon>Verrucomicrobiia</taxon>
        <taxon>Verrucomicrobiales</taxon>
        <taxon>Rubritaleaceae</taxon>
        <taxon>Rubritalea</taxon>
    </lineage>
</organism>
<evidence type="ECO:0000259" key="2">
    <source>
        <dbReference type="Pfam" id="PF07589"/>
    </source>
</evidence>
<accession>A0ABW4Z6U6</accession>
<name>A0ABW4Z6U6_9BACT</name>
<keyword evidence="1" id="KW-0732">Signal</keyword>
<dbReference type="RefSeq" id="WP_377089266.1">
    <property type="nucleotide sequence ID" value="NZ_JBHSJL010000014.1"/>
</dbReference>